<dbReference type="InterPro" id="IPR000150">
    <property type="entry name" value="Cof"/>
</dbReference>
<dbReference type="EMBL" id="AEUX02000005">
    <property type="protein sequence ID" value="EHI70001.1"/>
    <property type="molecule type" value="Genomic_DNA"/>
</dbReference>
<dbReference type="eggNOG" id="COG0561">
    <property type="taxonomic scope" value="Bacteria"/>
</dbReference>
<dbReference type="SUPFAM" id="SSF56784">
    <property type="entry name" value="HAD-like"/>
    <property type="match status" value="1"/>
</dbReference>
<dbReference type="STRING" id="764299.STRIC_2259"/>
<dbReference type="InterPro" id="IPR006379">
    <property type="entry name" value="HAD-SF_hydro_IIB"/>
</dbReference>
<dbReference type="OrthoDB" id="9790031at2"/>
<dbReference type="AlphaFoldDB" id="G5K1K1"/>
<reference evidence="1 2" key="1">
    <citation type="journal article" date="2014" name="Int. J. Syst. Evol. Microbiol.">
        <title>Phylogenomics and the dynamic genome evolution of the genus Streptococcus.</title>
        <authorList>
            <consortium name="The Broad Institute Genome Sequencing Platform"/>
            <person name="Richards V.P."/>
            <person name="Palmer S.R."/>
            <person name="Pavinski Bitar P.D."/>
            <person name="Qin X."/>
            <person name="Weinstock G.M."/>
            <person name="Highlander S.K."/>
            <person name="Town C.D."/>
            <person name="Burne R.A."/>
            <person name="Stanhope M.J."/>
        </authorList>
    </citation>
    <scope>NUCLEOTIDE SEQUENCE [LARGE SCALE GENOMIC DNA]</scope>
    <source>
        <strain evidence="1 2">707-05</strain>
    </source>
</reference>
<dbReference type="Gene3D" id="3.40.50.1000">
    <property type="entry name" value="HAD superfamily/HAD-like"/>
    <property type="match status" value="1"/>
</dbReference>
<comment type="caution">
    <text evidence="1">The sequence shown here is derived from an EMBL/GenBank/DDBJ whole genome shotgun (WGS) entry which is preliminary data.</text>
</comment>
<dbReference type="SFLD" id="SFLDG01140">
    <property type="entry name" value="C2.B:_Phosphomannomutase_and_P"/>
    <property type="match status" value="1"/>
</dbReference>
<dbReference type="Pfam" id="PF08282">
    <property type="entry name" value="Hydrolase_3"/>
    <property type="match status" value="1"/>
</dbReference>
<dbReference type="InterPro" id="IPR023214">
    <property type="entry name" value="HAD_sf"/>
</dbReference>
<dbReference type="NCBIfam" id="TIGR00099">
    <property type="entry name" value="Cof-subfamily"/>
    <property type="match status" value="1"/>
</dbReference>
<dbReference type="InterPro" id="IPR036412">
    <property type="entry name" value="HAD-like_sf"/>
</dbReference>
<evidence type="ECO:0000313" key="1">
    <source>
        <dbReference type="EMBL" id="EHI70001.1"/>
    </source>
</evidence>
<proteinExistence type="predicted"/>
<dbReference type="GO" id="GO:0016791">
    <property type="term" value="F:phosphatase activity"/>
    <property type="evidence" value="ECO:0007669"/>
    <property type="project" value="UniProtKB-ARBA"/>
</dbReference>
<dbReference type="PROSITE" id="PS01229">
    <property type="entry name" value="COF_2"/>
    <property type="match status" value="1"/>
</dbReference>
<protein>
    <submittedName>
        <fullName evidence="1">Cof-like hydrolase</fullName>
    </submittedName>
</protein>
<gene>
    <name evidence="1" type="ORF">STRIC_2259</name>
</gene>
<dbReference type="GO" id="GO:0000287">
    <property type="term" value="F:magnesium ion binding"/>
    <property type="evidence" value="ECO:0007669"/>
    <property type="project" value="TreeGrafter"/>
</dbReference>
<sequence length="273" mass="31206">MTIKKLFLDMDGTLLNRRGRVATSNAQQIKDAEIPISLVSARAPMEMKEAVEALNLDGVQVGFNGGIIYRFEKDNLKVISELPLEEQDSHILIKHIHEAFPDLSQSYYHRDRWVTFKEDAGIDYEKQLTLQEPHILPVEQYLNPSEKIFKIMIMTFDDLQMQALKENLLQLPLDRVTIQQSGSYYLEITHKDAEKSRGIDYILKQESIAKEDCAAFGDGHNDLAMFDQVGHSIAMANAHLDVLKKANHITTSNEEDGVAYGIWTYLMKERVHD</sequence>
<dbReference type="NCBIfam" id="TIGR01484">
    <property type="entry name" value="HAD-SF-IIB"/>
    <property type="match status" value="1"/>
</dbReference>
<accession>G5K1K1</accession>
<dbReference type="GO" id="GO:0005829">
    <property type="term" value="C:cytosol"/>
    <property type="evidence" value="ECO:0007669"/>
    <property type="project" value="TreeGrafter"/>
</dbReference>
<dbReference type="Gene3D" id="3.30.1240.10">
    <property type="match status" value="1"/>
</dbReference>
<dbReference type="PANTHER" id="PTHR10000:SF8">
    <property type="entry name" value="HAD SUPERFAMILY HYDROLASE-LIKE, TYPE 3"/>
    <property type="match status" value="1"/>
</dbReference>
<organism evidence="1 2">
    <name type="scientific">Streptococcus ictaluri 707-05</name>
    <dbReference type="NCBI Taxonomy" id="764299"/>
    <lineage>
        <taxon>Bacteria</taxon>
        <taxon>Bacillati</taxon>
        <taxon>Bacillota</taxon>
        <taxon>Bacilli</taxon>
        <taxon>Lactobacillales</taxon>
        <taxon>Streptococcaceae</taxon>
        <taxon>Streptococcus</taxon>
    </lineage>
</organism>
<keyword evidence="2" id="KW-1185">Reference proteome</keyword>
<dbReference type="Proteomes" id="UP000003330">
    <property type="component" value="Unassembled WGS sequence"/>
</dbReference>
<dbReference type="RefSeq" id="WP_008088114.1">
    <property type="nucleotide sequence ID" value="NZ_AEUX02000005.1"/>
</dbReference>
<dbReference type="PANTHER" id="PTHR10000">
    <property type="entry name" value="PHOSPHOSERINE PHOSPHATASE"/>
    <property type="match status" value="1"/>
</dbReference>
<name>G5K1K1_9STRE</name>
<dbReference type="SFLD" id="SFLDS00003">
    <property type="entry name" value="Haloacid_Dehalogenase"/>
    <property type="match status" value="1"/>
</dbReference>
<evidence type="ECO:0000313" key="2">
    <source>
        <dbReference type="Proteomes" id="UP000003330"/>
    </source>
</evidence>